<evidence type="ECO:0000313" key="2">
    <source>
        <dbReference type="EMBL" id="CAB4126381.1"/>
    </source>
</evidence>
<feature type="compositionally biased region" description="Basic and acidic residues" evidence="1">
    <location>
        <begin position="1"/>
        <end position="16"/>
    </location>
</feature>
<name>A0A6J5KWE2_9CAUD</name>
<protein>
    <submittedName>
        <fullName evidence="2">Uncharacterized protein</fullName>
    </submittedName>
</protein>
<sequence length="100" mass="10910">MEKEEQLALAREKAAEANKGNTHSSKINRLAAETLKRVLVQEEAVRLRLVTEALVAKAEGGDVSAIKEIFDRIDGKVVQENKVTGDSDQPVTIKIVTGIE</sequence>
<dbReference type="EMBL" id="LR796197">
    <property type="protein sequence ID" value="CAB4126381.1"/>
    <property type="molecule type" value="Genomic_DNA"/>
</dbReference>
<feature type="region of interest" description="Disordered" evidence="1">
    <location>
        <begin position="1"/>
        <end position="23"/>
    </location>
</feature>
<gene>
    <name evidence="2" type="ORF">UFOVP89_31</name>
</gene>
<evidence type="ECO:0000256" key="1">
    <source>
        <dbReference type="SAM" id="MobiDB-lite"/>
    </source>
</evidence>
<proteinExistence type="predicted"/>
<organism evidence="2">
    <name type="scientific">uncultured Caudovirales phage</name>
    <dbReference type="NCBI Taxonomy" id="2100421"/>
    <lineage>
        <taxon>Viruses</taxon>
        <taxon>Duplodnaviria</taxon>
        <taxon>Heunggongvirae</taxon>
        <taxon>Uroviricota</taxon>
        <taxon>Caudoviricetes</taxon>
        <taxon>Peduoviridae</taxon>
        <taxon>Maltschvirus</taxon>
        <taxon>Maltschvirus maltsch</taxon>
    </lineage>
</organism>
<reference evidence="2" key="1">
    <citation type="submission" date="2020-04" db="EMBL/GenBank/DDBJ databases">
        <authorList>
            <person name="Chiriac C."/>
            <person name="Salcher M."/>
            <person name="Ghai R."/>
            <person name="Kavagutti S V."/>
        </authorList>
    </citation>
    <scope>NUCLEOTIDE SEQUENCE</scope>
</reference>
<accession>A0A6J5KWE2</accession>